<dbReference type="SUPFAM" id="SSF53697">
    <property type="entry name" value="SIS domain"/>
    <property type="match status" value="1"/>
</dbReference>
<dbReference type="PROSITE" id="PS51464">
    <property type="entry name" value="SIS"/>
    <property type="match status" value="1"/>
</dbReference>
<evidence type="ECO:0000256" key="4">
    <source>
        <dbReference type="ARBA" id="ARBA00022490"/>
    </source>
</evidence>
<dbReference type="HAMAP" id="MF_00067">
    <property type="entry name" value="GmhA"/>
    <property type="match status" value="1"/>
</dbReference>
<dbReference type="KEGG" id="cyn:Cyan7425_3727"/>
<comment type="pathway">
    <text evidence="9">Carbohydrate biosynthesis; D-glycero-D-manno-heptose 7-phosphate biosynthesis; D-glycero-alpha-D-manno-heptose 7-phosphate and D-glycero-beta-D-manno-heptose 7-phosphate from sedoheptulose 7-phosphate: step 1/1.</text>
</comment>
<evidence type="ECO:0000313" key="12">
    <source>
        <dbReference type="EMBL" id="ACL46046.1"/>
    </source>
</evidence>
<dbReference type="GO" id="GO:0005737">
    <property type="term" value="C:cytoplasm"/>
    <property type="evidence" value="ECO:0007669"/>
    <property type="project" value="UniProtKB-SubCell"/>
</dbReference>
<dbReference type="GO" id="GO:0008968">
    <property type="term" value="F:D-sedoheptulose 7-phosphate isomerase activity"/>
    <property type="evidence" value="ECO:0007669"/>
    <property type="project" value="UniProtKB-UniRule"/>
</dbReference>
<dbReference type="GO" id="GO:2001061">
    <property type="term" value="P:D-glycero-D-manno-heptose 7-phosphate biosynthetic process"/>
    <property type="evidence" value="ECO:0007669"/>
    <property type="project" value="UniProtKB-UniPathway"/>
</dbReference>
<dbReference type="AlphaFoldDB" id="B8HSR3"/>
<reference evidence="12" key="1">
    <citation type="submission" date="2009-01" db="EMBL/GenBank/DDBJ databases">
        <title>Complete sequence of chromosome Cyanothece sp. PCC 7425.</title>
        <authorList>
            <consortium name="US DOE Joint Genome Institute"/>
            <person name="Lucas S."/>
            <person name="Copeland A."/>
            <person name="Lapidus A."/>
            <person name="Glavina del Rio T."/>
            <person name="Dalin E."/>
            <person name="Tice H."/>
            <person name="Bruce D."/>
            <person name="Goodwin L."/>
            <person name="Pitluck S."/>
            <person name="Sims D."/>
            <person name="Meineke L."/>
            <person name="Brettin T."/>
            <person name="Detter J.C."/>
            <person name="Han C."/>
            <person name="Larimer F."/>
            <person name="Land M."/>
            <person name="Hauser L."/>
            <person name="Kyrpides N."/>
            <person name="Ovchinnikova G."/>
            <person name="Liberton M."/>
            <person name="Stoeckel J."/>
            <person name="Banerjee A."/>
            <person name="Singh A."/>
            <person name="Page L."/>
            <person name="Sato H."/>
            <person name="Zhao L."/>
            <person name="Sherman L."/>
            <person name="Pakrasi H."/>
            <person name="Richardson P."/>
        </authorList>
    </citation>
    <scope>NUCLEOTIDE SEQUENCE</scope>
    <source>
        <strain evidence="12">PCC 7425</strain>
    </source>
</reference>
<evidence type="ECO:0000256" key="10">
    <source>
        <dbReference type="SAM" id="MobiDB-lite"/>
    </source>
</evidence>
<accession>B8HSR3</accession>
<dbReference type="CAZy" id="GT4">
    <property type="family name" value="Glycosyltransferase Family 4"/>
</dbReference>
<evidence type="ECO:0000259" key="11">
    <source>
        <dbReference type="PROSITE" id="PS51464"/>
    </source>
</evidence>
<dbReference type="InterPro" id="IPR001347">
    <property type="entry name" value="SIS_dom"/>
</dbReference>
<gene>
    <name evidence="9" type="primary">gmhA</name>
    <name evidence="12" type="ordered locus">Cyan7425_3727</name>
</gene>
<comment type="similarity">
    <text evidence="3 9">Belongs to the SIS family. GmhA subfamily.</text>
</comment>
<name>B8HSR3_CYAP4</name>
<feature type="binding site" evidence="9">
    <location>
        <position position="589"/>
    </location>
    <ligand>
        <name>substrate</name>
    </ligand>
</feature>
<dbReference type="Pfam" id="PF13439">
    <property type="entry name" value="Glyco_transf_4"/>
    <property type="match status" value="1"/>
</dbReference>
<keyword evidence="5 9" id="KW-0479">Metal-binding</keyword>
<dbReference type="Gene3D" id="3.40.50.10490">
    <property type="entry name" value="Glucose-6-phosphate isomerase like protein, domain 1"/>
    <property type="match status" value="1"/>
</dbReference>
<feature type="binding site" evidence="9">
    <location>
        <begin position="511"/>
        <end position="512"/>
    </location>
    <ligand>
        <name>substrate</name>
    </ligand>
</feature>
<dbReference type="GO" id="GO:0005975">
    <property type="term" value="P:carbohydrate metabolic process"/>
    <property type="evidence" value="ECO:0007669"/>
    <property type="project" value="UniProtKB-UniRule"/>
</dbReference>
<dbReference type="SUPFAM" id="SSF53756">
    <property type="entry name" value="UDP-Glycosyltransferase/glycogen phosphorylase"/>
    <property type="match status" value="1"/>
</dbReference>
<evidence type="ECO:0000256" key="9">
    <source>
        <dbReference type="HAMAP-Rule" id="MF_00067"/>
    </source>
</evidence>
<dbReference type="GO" id="GO:0097367">
    <property type="term" value="F:carbohydrate derivative binding"/>
    <property type="evidence" value="ECO:0007669"/>
    <property type="project" value="InterPro"/>
</dbReference>
<evidence type="ECO:0000256" key="6">
    <source>
        <dbReference type="ARBA" id="ARBA00022833"/>
    </source>
</evidence>
<keyword evidence="12" id="KW-0808">Transferase</keyword>
<dbReference type="OrthoDB" id="9795068at2"/>
<feature type="region of interest" description="Disordered" evidence="10">
    <location>
        <begin position="618"/>
        <end position="672"/>
    </location>
</feature>
<dbReference type="Gene3D" id="3.40.50.2000">
    <property type="entry name" value="Glycogen Phosphorylase B"/>
    <property type="match status" value="2"/>
</dbReference>
<evidence type="ECO:0000256" key="1">
    <source>
        <dbReference type="ARBA" id="ARBA00000348"/>
    </source>
</evidence>
<dbReference type="STRING" id="395961.Cyan7425_3727"/>
<dbReference type="eggNOG" id="COG0438">
    <property type="taxonomic scope" value="Bacteria"/>
</dbReference>
<feature type="binding site" evidence="9">
    <location>
        <position position="589"/>
    </location>
    <ligand>
        <name>Zn(2+)</name>
        <dbReference type="ChEBI" id="CHEBI:29105"/>
    </ligand>
</feature>
<dbReference type="Pfam" id="PF00534">
    <property type="entry name" value="Glycos_transf_1"/>
    <property type="match status" value="1"/>
</dbReference>
<dbReference type="CDD" id="cd05006">
    <property type="entry name" value="SIS_GmhA"/>
    <property type="match status" value="1"/>
</dbReference>
<evidence type="ECO:0000256" key="2">
    <source>
        <dbReference type="ARBA" id="ARBA00004496"/>
    </source>
</evidence>
<feature type="binding site" evidence="9">
    <location>
        <position position="477"/>
    </location>
    <ligand>
        <name>Zn(2+)</name>
        <dbReference type="ChEBI" id="CHEBI:29105"/>
    </ligand>
</feature>
<comment type="miscellaneous">
    <text evidence="9">The reaction produces a racemic mixture of D-glycero-alpha-D-manno-heptose 7-phosphate and D-glycero-beta-D-manno-heptose 7-phosphate.</text>
</comment>
<comment type="catalytic activity">
    <reaction evidence="1 9">
        <text>2 D-sedoheptulose 7-phosphate = D-glycero-alpha-D-manno-heptose 7-phosphate + D-glycero-beta-D-manno-heptose 7-phosphate</text>
        <dbReference type="Rhea" id="RHEA:27489"/>
        <dbReference type="ChEBI" id="CHEBI:57483"/>
        <dbReference type="ChEBI" id="CHEBI:60203"/>
        <dbReference type="ChEBI" id="CHEBI:60204"/>
        <dbReference type="EC" id="5.3.1.28"/>
    </reaction>
</comment>
<dbReference type="EMBL" id="CP001344">
    <property type="protein sequence ID" value="ACL46046.1"/>
    <property type="molecule type" value="Genomic_DNA"/>
</dbReference>
<dbReference type="HOGENOM" id="CLU_408673_0_0_3"/>
<feature type="binding site" evidence="9">
    <location>
        <position position="597"/>
    </location>
    <ligand>
        <name>Zn(2+)</name>
        <dbReference type="ChEBI" id="CHEBI:29105"/>
    </ligand>
</feature>
<dbReference type="InterPro" id="IPR046348">
    <property type="entry name" value="SIS_dom_sf"/>
</dbReference>
<protein>
    <recommendedName>
        <fullName evidence="9">Phosphoheptose isomerase</fullName>
        <ecNumber evidence="9">5.3.1.28</ecNumber>
    </recommendedName>
    <alternativeName>
        <fullName evidence="9">Sedoheptulose 7-phosphate isomerase</fullName>
    </alternativeName>
</protein>
<evidence type="ECO:0000256" key="8">
    <source>
        <dbReference type="ARBA" id="ARBA00023277"/>
    </source>
</evidence>
<evidence type="ECO:0000256" key="5">
    <source>
        <dbReference type="ARBA" id="ARBA00022723"/>
    </source>
</evidence>
<feature type="compositionally biased region" description="Pro residues" evidence="10">
    <location>
        <begin position="648"/>
        <end position="658"/>
    </location>
</feature>
<keyword evidence="4 9" id="KW-0963">Cytoplasm</keyword>
<dbReference type="Pfam" id="PF13580">
    <property type="entry name" value="SIS_2"/>
    <property type="match status" value="1"/>
</dbReference>
<dbReference type="InterPro" id="IPR028098">
    <property type="entry name" value="Glyco_trans_4-like_N"/>
</dbReference>
<sequence length="672" mass="73380">MRVPRIALISEHASPFAVLGGVDSGGQNVYVGQLAKHLARLGYPVDIFTRRDSPLLPERAEWVPGVQLIHVSAGPATTIRKEDLLPHMEVFTAVVLDHCRQTPYDLIHANFWMSGLVAAEIKKALGIPFVITFHALGRVRRLHQGQADQFPDRRFGIEDELVQLADRIIAECPQDRTDLLELYGADPDKITIIPCGFDPAEFWPLDKTLARVALGLAPDQPLLLQLGRMVPRKGVDTVIRALSRLQTRSALMPHLLIVGGESAQPDPKITVEIGRLQAIAAEEGVSDQITFVGQRGRDVLRYYYSAADIFITTPWYEPFGITPVEAMACGTAVIGSRVGGVKFTVADGETGYLVTPNDPAAIADRIAQLYAQPQRLHQLQNQAIQRANSLFTWEKVTDAVARLYDQVITAHQPERFPLQAHRLIERRFTGLLTTLQTCRAALPRGILAVAQTLYTCFANQHKLLICGNGGSAADAQHLAAELVGRFRALDRPGLPALALSADTAVLTAWANDAGYDQVFARQVEAFAQSGDVLLAISTSGRSRNLIQALKTAHQRGIYCIGLLGGDGGEARSLVDQLLLVPSGDTQHIQEVQILILHLLCELVEQQWMGWHSPAQRLPQTTPPYTPEPNALETDALETDSLADHPLVAPVPPGAPNGPAPKRQPLVSTPYPD</sequence>
<dbReference type="eggNOG" id="COG0279">
    <property type="taxonomic scope" value="Bacteria"/>
</dbReference>
<dbReference type="InterPro" id="IPR050099">
    <property type="entry name" value="SIS_GmhA/DiaA_subfam"/>
</dbReference>
<organism evidence="12">
    <name type="scientific">Cyanothece sp. (strain PCC 7425 / ATCC 29141)</name>
    <dbReference type="NCBI Taxonomy" id="395961"/>
    <lineage>
        <taxon>Bacteria</taxon>
        <taxon>Bacillati</taxon>
        <taxon>Cyanobacteriota</taxon>
        <taxon>Cyanophyceae</taxon>
        <taxon>Gomontiellales</taxon>
        <taxon>Cyanothecaceae</taxon>
        <taxon>Cyanothece</taxon>
    </lineage>
</organism>
<dbReference type="InterPro" id="IPR004515">
    <property type="entry name" value="Phosphoheptose_Isoase"/>
</dbReference>
<keyword evidence="6 9" id="KW-0862">Zinc</keyword>
<feature type="binding site" evidence="9">
    <location>
        <begin position="468"/>
        <end position="470"/>
    </location>
    <ligand>
        <name>substrate</name>
    </ligand>
</feature>
<comment type="subcellular location">
    <subcellularLocation>
        <location evidence="2 9">Cytoplasm</location>
    </subcellularLocation>
</comment>
<feature type="binding site" evidence="9">
    <location>
        <position position="481"/>
    </location>
    <ligand>
        <name>Zn(2+)</name>
        <dbReference type="ChEBI" id="CHEBI:29105"/>
    </ligand>
</feature>
<comment type="cofactor">
    <cofactor evidence="9">
        <name>Zn(2+)</name>
        <dbReference type="ChEBI" id="CHEBI:29105"/>
    </cofactor>
    <text evidence="9">Binds 1 zinc ion per subunit.</text>
</comment>
<dbReference type="CDD" id="cd03800">
    <property type="entry name" value="GT4_sucrose_synthase"/>
    <property type="match status" value="1"/>
</dbReference>
<dbReference type="InterPro" id="IPR001296">
    <property type="entry name" value="Glyco_trans_1"/>
</dbReference>
<feature type="binding site" evidence="9">
    <location>
        <position position="542"/>
    </location>
    <ligand>
        <name>substrate</name>
    </ligand>
</feature>
<dbReference type="UniPathway" id="UPA00041">
    <property type="reaction ID" value="UER00436"/>
</dbReference>
<dbReference type="InterPro" id="IPR035461">
    <property type="entry name" value="GmhA/DiaA"/>
</dbReference>
<keyword evidence="7 9" id="KW-0413">Isomerase</keyword>
<evidence type="ECO:0000256" key="7">
    <source>
        <dbReference type="ARBA" id="ARBA00023235"/>
    </source>
</evidence>
<dbReference type="GO" id="GO:0016757">
    <property type="term" value="F:glycosyltransferase activity"/>
    <property type="evidence" value="ECO:0007669"/>
    <property type="project" value="InterPro"/>
</dbReference>
<evidence type="ECO:0000256" key="3">
    <source>
        <dbReference type="ARBA" id="ARBA00009894"/>
    </source>
</evidence>
<dbReference type="GO" id="GO:0008270">
    <property type="term" value="F:zinc ion binding"/>
    <property type="evidence" value="ECO:0007669"/>
    <property type="project" value="UniProtKB-UniRule"/>
</dbReference>
<dbReference type="PANTHER" id="PTHR30390:SF6">
    <property type="entry name" value="DNAA INITIATOR-ASSOCIATING PROTEIN DIAA"/>
    <property type="match status" value="1"/>
</dbReference>
<proteinExistence type="inferred from homology"/>
<keyword evidence="8 9" id="KW-0119">Carbohydrate metabolism</keyword>
<dbReference type="PANTHER" id="PTHR30390">
    <property type="entry name" value="SEDOHEPTULOSE 7-PHOSPHATE ISOMERASE / DNAA INITIATOR-ASSOCIATING FACTOR FOR REPLICATION INITIATION"/>
    <property type="match status" value="1"/>
</dbReference>
<comment type="function">
    <text evidence="9">Catalyzes the isomerization of sedoheptulose 7-phosphate in D-glycero-D-manno-heptose 7-phosphate.</text>
</comment>
<feature type="domain" description="SIS" evidence="11">
    <location>
        <begin position="453"/>
        <end position="613"/>
    </location>
</feature>
<feature type="binding site" evidence="9">
    <location>
        <position position="481"/>
    </location>
    <ligand>
        <name>substrate</name>
    </ligand>
</feature>
<feature type="binding site" evidence="9">
    <location>
        <begin position="537"/>
        <end position="539"/>
    </location>
    <ligand>
        <name>substrate</name>
    </ligand>
</feature>
<dbReference type="EC" id="5.3.1.28" evidence="9"/>